<comment type="caution">
    <text evidence="3">The sequence shown here is derived from an EMBL/GenBank/DDBJ whole genome shotgun (WGS) entry which is preliminary data.</text>
</comment>
<evidence type="ECO:0000256" key="1">
    <source>
        <dbReference type="SAM" id="MobiDB-lite"/>
    </source>
</evidence>
<evidence type="ECO:0000313" key="3">
    <source>
        <dbReference type="EMBL" id="KAJ8923191.1"/>
    </source>
</evidence>
<reference evidence="3 4" key="1">
    <citation type="journal article" date="2023" name="Insect Mol. Biol.">
        <title>Genome sequencing provides insights into the evolution of gene families encoding plant cell wall-degrading enzymes in longhorned beetles.</title>
        <authorList>
            <person name="Shin N.R."/>
            <person name="Okamura Y."/>
            <person name="Kirsch R."/>
            <person name="Pauchet Y."/>
        </authorList>
    </citation>
    <scope>NUCLEOTIDE SEQUENCE [LARGE SCALE GENOMIC DNA]</scope>
    <source>
        <strain evidence="3">EAD_L_NR</strain>
    </source>
</reference>
<dbReference type="PROSITE" id="PS50181">
    <property type="entry name" value="FBOX"/>
    <property type="match status" value="1"/>
</dbReference>
<keyword evidence="4" id="KW-1185">Reference proteome</keyword>
<protein>
    <recommendedName>
        <fullName evidence="2">F-box domain-containing protein</fullName>
    </recommendedName>
</protein>
<dbReference type="EMBL" id="JANEYG010000005">
    <property type="protein sequence ID" value="KAJ8923191.1"/>
    <property type="molecule type" value="Genomic_DNA"/>
</dbReference>
<feature type="region of interest" description="Disordered" evidence="1">
    <location>
        <begin position="28"/>
        <end position="51"/>
    </location>
</feature>
<evidence type="ECO:0000313" key="4">
    <source>
        <dbReference type="Proteomes" id="UP001159042"/>
    </source>
</evidence>
<evidence type="ECO:0000259" key="2">
    <source>
        <dbReference type="PROSITE" id="PS50181"/>
    </source>
</evidence>
<organism evidence="3 4">
    <name type="scientific">Exocentrus adspersus</name>
    <dbReference type="NCBI Taxonomy" id="1586481"/>
    <lineage>
        <taxon>Eukaryota</taxon>
        <taxon>Metazoa</taxon>
        <taxon>Ecdysozoa</taxon>
        <taxon>Arthropoda</taxon>
        <taxon>Hexapoda</taxon>
        <taxon>Insecta</taxon>
        <taxon>Pterygota</taxon>
        <taxon>Neoptera</taxon>
        <taxon>Endopterygota</taxon>
        <taxon>Coleoptera</taxon>
        <taxon>Polyphaga</taxon>
        <taxon>Cucujiformia</taxon>
        <taxon>Chrysomeloidea</taxon>
        <taxon>Cerambycidae</taxon>
        <taxon>Lamiinae</taxon>
        <taxon>Acanthocinini</taxon>
        <taxon>Exocentrus</taxon>
    </lineage>
</organism>
<proteinExistence type="predicted"/>
<sequence>MDNSEEINDESDHDDQCVLGYYTRSKRRKLNNKKQQEETTTSSHEDLSERKRKNPIMFLPSEILQAVFKYMSHHELSVSVRLVNRRFKINAENVLNLAFKKLEKKLDGLIKTAEVSLAYMQDDMEIKCVLKMLNMVEVTKTQHAIVISTIWRYVYNDYYRTNRACMYGGLLIDAYHTFIWKFLHCPSQLYASNEVKNVYVLPREVTRIVQMTKTFSVYFDKLNEEPFQNSLVYTGCKILDILDCGKFVQKLVLTEKATADAFVANYTYFFHNSWFIGLPIAVTKDMDWNQKQRMMHMRLRRIVLAHNDMFLQQTQYERELMLRPNPATRVKKPGNNVYTGYGDVVDTFFYYGVMNDGAYVQKFRLDDDNDEDDDVDEAVQNQEVNEAHPNVARNNSEEDIFYHIAHLGFRMYVDVKCPLSYAPLQFLEKLDVDQQESLKRRHRTKGPSSIDIVFECEGGVVPAPTHGVPVPFQAKARVILFCRVVNVDCPYKKCLYLYFG</sequence>
<gene>
    <name evidence="3" type="ORF">NQ315_001745</name>
</gene>
<name>A0AAV8W9C1_9CUCU</name>
<feature type="domain" description="F-box" evidence="2">
    <location>
        <begin position="53"/>
        <end position="102"/>
    </location>
</feature>
<dbReference type="Proteomes" id="UP001159042">
    <property type="component" value="Unassembled WGS sequence"/>
</dbReference>
<dbReference type="AlphaFoldDB" id="A0AAV8W9C1"/>
<accession>A0AAV8W9C1</accession>
<dbReference type="InterPro" id="IPR001810">
    <property type="entry name" value="F-box_dom"/>
</dbReference>